<dbReference type="InterPro" id="IPR005195">
    <property type="entry name" value="Glyco_hydro_65_M"/>
</dbReference>
<dbReference type="Pfam" id="PF03633">
    <property type="entry name" value="Glyco_hydro_65C"/>
    <property type="match status" value="1"/>
</dbReference>
<evidence type="ECO:0000313" key="6">
    <source>
        <dbReference type="EMBL" id="GAA4680901.1"/>
    </source>
</evidence>
<comment type="caution">
    <text evidence="6">The sequence shown here is derived from an EMBL/GenBank/DDBJ whole genome shotgun (WGS) entry which is preliminary data.</text>
</comment>
<evidence type="ECO:0000256" key="2">
    <source>
        <dbReference type="ARBA" id="ARBA00023295"/>
    </source>
</evidence>
<feature type="domain" description="Glycoside hydrolase family 65 central catalytic" evidence="3">
    <location>
        <begin position="344"/>
        <end position="706"/>
    </location>
</feature>
<name>A0ABP8W456_9MICO</name>
<sequence>MTTITSDPLDRNRFPVDEWALVETEFSDDDQGTNETVFAVANGYLGMRGNLDEGRGGHSYGTFINGFHETWPIRHAEEAFGFARVGQTIVNAPDAKVIRLYVDDEPFVMAEADILRYSRRLDFQDGVLSRELEWRTPSGKRVLIRSRRLVSFADRHLAVVEYEVTMLDADASILISSQILNRQDLGDEYHAGMRAAATFDPRKAESFADRVLQPKVKKSHGTRSVLGYQTTNSGMTIAVGADHSMSTANEWQESSQIDDDLAKHVYRVQAKVGQRIRLVKTITYHTSRGVPPRELADRCDRTLDRALEMAPEEVFETQRDWLDDFWARTDVELPGHPILQQAIRWNLFQLAQSTARTDGAGVAAKGVTGSGYGGHYFWDTEIYVLPFLTYTAPNVARNALRFRQGMLDAARERATELNQRGALFPWRTINGLESSAYYAAGTAQYHIDADITHALMQYVAATGDEDFLDRGAIDILVETARLWADLGFWRSNGDEKFHIDGVTGPDEYTTVVDDNLYTNVMARANLWSAVRMCEELAVRNPQAYARMVQRLGLEEHEIRGWNAAADAMEIPFDAHRGIHPQDAQFLDKELWDLDSTPASKRPLLLHYHPLVIYRFQVLKQADVVLALFLQGAEFTPAEKRRNFEYYDALTTGDSTLSAVVQSIIAAEVGHHELARSYFLSSLFVDLADLHHNTSDGVHVASTGGIWSALVYGFGGMRDHDGVISFNPRLPSDWERLTFRMTVRGSRIRVDLEQTTITFTIEEGTEAEVQVNHGRVVVTKGEPVTVPLRNQGPRIDTPPPTTSDLRGMLRADGSVVTASIPTISVDRSDVEADVTS</sequence>
<organism evidence="6 7">
    <name type="scientific">Frondihabitans cladoniiphilus</name>
    <dbReference type="NCBI Taxonomy" id="715785"/>
    <lineage>
        <taxon>Bacteria</taxon>
        <taxon>Bacillati</taxon>
        <taxon>Actinomycetota</taxon>
        <taxon>Actinomycetes</taxon>
        <taxon>Micrococcales</taxon>
        <taxon>Microbacteriaceae</taxon>
        <taxon>Frondihabitans</taxon>
    </lineage>
</organism>
<keyword evidence="7" id="KW-1185">Reference proteome</keyword>
<dbReference type="EMBL" id="BAABLM010000005">
    <property type="protein sequence ID" value="GAA4680901.1"/>
    <property type="molecule type" value="Genomic_DNA"/>
</dbReference>
<dbReference type="Pfam" id="PF03636">
    <property type="entry name" value="Glyco_hydro_65N"/>
    <property type="match status" value="1"/>
</dbReference>
<reference evidence="7" key="1">
    <citation type="journal article" date="2019" name="Int. J. Syst. Evol. Microbiol.">
        <title>The Global Catalogue of Microorganisms (GCM) 10K type strain sequencing project: providing services to taxonomists for standard genome sequencing and annotation.</title>
        <authorList>
            <consortium name="The Broad Institute Genomics Platform"/>
            <consortium name="The Broad Institute Genome Sequencing Center for Infectious Disease"/>
            <person name="Wu L."/>
            <person name="Ma J."/>
        </authorList>
    </citation>
    <scope>NUCLEOTIDE SEQUENCE [LARGE SCALE GENOMIC DNA]</scope>
    <source>
        <strain evidence="7">JCM 18956</strain>
    </source>
</reference>
<feature type="domain" description="Glycoside hydrolase family 65 C-terminal" evidence="4">
    <location>
        <begin position="716"/>
        <end position="776"/>
    </location>
</feature>
<evidence type="ECO:0000259" key="4">
    <source>
        <dbReference type="Pfam" id="PF03633"/>
    </source>
</evidence>
<dbReference type="Gene3D" id="2.60.420.10">
    <property type="entry name" value="Maltose phosphorylase, domain 3"/>
    <property type="match status" value="1"/>
</dbReference>
<dbReference type="Gene3D" id="2.70.98.40">
    <property type="entry name" value="Glycoside hydrolase, family 65, N-terminal domain"/>
    <property type="match status" value="1"/>
</dbReference>
<dbReference type="Gene3D" id="1.50.10.10">
    <property type="match status" value="1"/>
</dbReference>
<dbReference type="RefSeq" id="WP_345376504.1">
    <property type="nucleotide sequence ID" value="NZ_BAABLM010000005.1"/>
</dbReference>
<dbReference type="PANTHER" id="PTHR11051:SF13">
    <property type="entry name" value="GLYCOSYL TRANSFERASE"/>
    <property type="match status" value="1"/>
</dbReference>
<gene>
    <name evidence="6" type="ORF">GCM10025780_27770</name>
</gene>
<dbReference type="PANTHER" id="PTHR11051">
    <property type="entry name" value="GLYCOSYL HYDROLASE-RELATED"/>
    <property type="match status" value="1"/>
</dbReference>
<dbReference type="PIRSF" id="PIRSF036289">
    <property type="entry name" value="Glycosyl_hydrolase_malt_phosph"/>
    <property type="match status" value="1"/>
</dbReference>
<accession>A0ABP8W456</accession>
<dbReference type="InterPro" id="IPR017045">
    <property type="entry name" value="Malt_Pase/Glycosyl_Hdrlase"/>
</dbReference>
<dbReference type="Proteomes" id="UP001501295">
    <property type="component" value="Unassembled WGS sequence"/>
</dbReference>
<dbReference type="GO" id="GO:0016787">
    <property type="term" value="F:hydrolase activity"/>
    <property type="evidence" value="ECO:0007669"/>
    <property type="project" value="UniProtKB-KW"/>
</dbReference>
<dbReference type="InterPro" id="IPR005194">
    <property type="entry name" value="Glyco_hydro_65_C"/>
</dbReference>
<dbReference type="SUPFAM" id="SSF48208">
    <property type="entry name" value="Six-hairpin glycosidases"/>
    <property type="match status" value="1"/>
</dbReference>
<keyword evidence="6" id="KW-0378">Hydrolase</keyword>
<evidence type="ECO:0000259" key="5">
    <source>
        <dbReference type="Pfam" id="PF03636"/>
    </source>
</evidence>
<feature type="domain" description="Glycoside hydrolase family 65 N-terminal" evidence="5">
    <location>
        <begin position="22"/>
        <end position="288"/>
    </location>
</feature>
<dbReference type="InterPro" id="IPR012341">
    <property type="entry name" value="6hp_glycosidase-like_sf"/>
</dbReference>
<comment type="similarity">
    <text evidence="1">Belongs to the glycosyl hydrolase 65 family.</text>
</comment>
<dbReference type="InterPro" id="IPR008928">
    <property type="entry name" value="6-hairpin_glycosidase_sf"/>
</dbReference>
<keyword evidence="2" id="KW-0326">Glycosidase</keyword>
<dbReference type="SUPFAM" id="SSF74650">
    <property type="entry name" value="Galactose mutarotase-like"/>
    <property type="match status" value="1"/>
</dbReference>
<protein>
    <submittedName>
        <fullName evidence="6">Glycosyl hydrolase family 65 protein</fullName>
    </submittedName>
</protein>
<dbReference type="InterPro" id="IPR005196">
    <property type="entry name" value="Glyco_hydro_65_N"/>
</dbReference>
<proteinExistence type="inferred from homology"/>
<evidence type="ECO:0000256" key="1">
    <source>
        <dbReference type="ARBA" id="ARBA00006768"/>
    </source>
</evidence>
<dbReference type="InterPro" id="IPR037018">
    <property type="entry name" value="GH65_N"/>
</dbReference>
<evidence type="ECO:0000313" key="7">
    <source>
        <dbReference type="Proteomes" id="UP001501295"/>
    </source>
</evidence>
<dbReference type="InterPro" id="IPR011013">
    <property type="entry name" value="Gal_mutarotase_sf_dom"/>
</dbReference>
<dbReference type="Pfam" id="PF03632">
    <property type="entry name" value="Glyco_hydro_65m"/>
    <property type="match status" value="1"/>
</dbReference>
<evidence type="ECO:0000259" key="3">
    <source>
        <dbReference type="Pfam" id="PF03632"/>
    </source>
</evidence>